<comment type="caution">
    <text evidence="7">The sequence shown here is derived from an EMBL/GenBank/DDBJ whole genome shotgun (WGS) entry which is preliminary data.</text>
</comment>
<dbReference type="RefSeq" id="WP_310020553.1">
    <property type="nucleotide sequence ID" value="NZ_JAVDUM010000009.1"/>
</dbReference>
<dbReference type="InterPro" id="IPR036291">
    <property type="entry name" value="NAD(P)-bd_dom_sf"/>
</dbReference>
<dbReference type="Gene3D" id="3.90.180.10">
    <property type="entry name" value="Medium-chain alcohol dehydrogenases, catalytic domain"/>
    <property type="match status" value="1"/>
</dbReference>
<evidence type="ECO:0000256" key="5">
    <source>
        <dbReference type="RuleBase" id="RU361277"/>
    </source>
</evidence>
<protein>
    <submittedName>
        <fullName evidence="7">2-desacetyl-2-hydroxyethyl bacteriochlorophyllide A dehydrogenase</fullName>
    </submittedName>
</protein>
<keyword evidence="4" id="KW-0560">Oxidoreductase</keyword>
<keyword evidence="8" id="KW-1185">Reference proteome</keyword>
<dbReference type="PROSITE" id="PS00059">
    <property type="entry name" value="ADH_ZINC"/>
    <property type="match status" value="1"/>
</dbReference>
<dbReference type="Gene3D" id="3.40.50.720">
    <property type="entry name" value="NAD(P)-binding Rossmann-like Domain"/>
    <property type="match status" value="1"/>
</dbReference>
<evidence type="ECO:0000259" key="6">
    <source>
        <dbReference type="SMART" id="SM00829"/>
    </source>
</evidence>
<dbReference type="InterPro" id="IPR050129">
    <property type="entry name" value="Zn_alcohol_dh"/>
</dbReference>
<evidence type="ECO:0000256" key="1">
    <source>
        <dbReference type="ARBA" id="ARBA00001947"/>
    </source>
</evidence>
<evidence type="ECO:0000256" key="4">
    <source>
        <dbReference type="ARBA" id="ARBA00023002"/>
    </source>
</evidence>
<name>A0ABU1SDC2_9MICO</name>
<dbReference type="SMART" id="SM00829">
    <property type="entry name" value="PKS_ER"/>
    <property type="match status" value="1"/>
</dbReference>
<evidence type="ECO:0000256" key="2">
    <source>
        <dbReference type="ARBA" id="ARBA00022723"/>
    </source>
</evidence>
<evidence type="ECO:0000313" key="7">
    <source>
        <dbReference type="EMBL" id="MDR6867599.1"/>
    </source>
</evidence>
<feature type="domain" description="Enoyl reductase (ER)" evidence="6">
    <location>
        <begin position="9"/>
        <end position="337"/>
    </location>
</feature>
<dbReference type="Pfam" id="PF08240">
    <property type="entry name" value="ADH_N"/>
    <property type="match status" value="1"/>
</dbReference>
<gene>
    <name evidence="7" type="ORF">J2Y69_002203</name>
</gene>
<dbReference type="InterPro" id="IPR020843">
    <property type="entry name" value="ER"/>
</dbReference>
<dbReference type="InterPro" id="IPR002328">
    <property type="entry name" value="ADH_Zn_CS"/>
</dbReference>
<evidence type="ECO:0000256" key="3">
    <source>
        <dbReference type="ARBA" id="ARBA00022833"/>
    </source>
</evidence>
<dbReference type="Proteomes" id="UP001259347">
    <property type="component" value="Unassembled WGS sequence"/>
</dbReference>
<comment type="similarity">
    <text evidence="5">Belongs to the zinc-containing alcohol dehydrogenase family.</text>
</comment>
<dbReference type="SUPFAM" id="SSF50129">
    <property type="entry name" value="GroES-like"/>
    <property type="match status" value="1"/>
</dbReference>
<dbReference type="InterPro" id="IPR011032">
    <property type="entry name" value="GroES-like_sf"/>
</dbReference>
<organism evidence="7 8">
    <name type="scientific">Microbacterium resistens</name>
    <dbReference type="NCBI Taxonomy" id="156977"/>
    <lineage>
        <taxon>Bacteria</taxon>
        <taxon>Bacillati</taxon>
        <taxon>Actinomycetota</taxon>
        <taxon>Actinomycetes</taxon>
        <taxon>Micrococcales</taxon>
        <taxon>Microbacteriaceae</taxon>
        <taxon>Microbacterium</taxon>
    </lineage>
</organism>
<reference evidence="7 8" key="1">
    <citation type="submission" date="2023-07" db="EMBL/GenBank/DDBJ databases">
        <title>Sorghum-associated microbial communities from plants grown in Nebraska, USA.</title>
        <authorList>
            <person name="Schachtman D."/>
        </authorList>
    </citation>
    <scope>NUCLEOTIDE SEQUENCE [LARGE SCALE GENOMIC DNA]</scope>
    <source>
        <strain evidence="7 8">2980</strain>
    </source>
</reference>
<dbReference type="InterPro" id="IPR013149">
    <property type="entry name" value="ADH-like_C"/>
</dbReference>
<dbReference type="SUPFAM" id="SSF51735">
    <property type="entry name" value="NAD(P)-binding Rossmann-fold domains"/>
    <property type="match status" value="1"/>
</dbReference>
<keyword evidence="2 5" id="KW-0479">Metal-binding</keyword>
<evidence type="ECO:0000313" key="8">
    <source>
        <dbReference type="Proteomes" id="UP001259347"/>
    </source>
</evidence>
<sequence>MSMSQEAPETIRAVRLVVDRPPVLAQVPRPEVGPKDVRLAITYGGICLSDLHYIDGERAPGMPDELTLGHELSGTVSEVGTEVTRWTVGDPAIVSPVGERDGIVHIVGVHRDGGWADEIVVGQDDLVSAEGIPLDQATIIPDAVSTPWAAITDSGRVRPTEAVGVWGLGGLGYHAVQLLRLIGAAPIVAIDPNPVARQRALDRGADAALDPGEDGFEERLSALTDGRGLDVAMDFFGHASIQQQAFDALGRHGRLVLVGIPNTPLVIDSSPQLVRSGRQIIGHHGLATRHIEEVVSLIRHGRLDLSQSISAILPLEDFAEAIDRLRTKTGSPIRILLRA</sequence>
<keyword evidence="3 5" id="KW-0862">Zinc</keyword>
<dbReference type="Pfam" id="PF00107">
    <property type="entry name" value="ADH_zinc_N"/>
    <property type="match status" value="1"/>
</dbReference>
<dbReference type="EMBL" id="JAVDUM010000009">
    <property type="protein sequence ID" value="MDR6867599.1"/>
    <property type="molecule type" value="Genomic_DNA"/>
</dbReference>
<comment type="cofactor">
    <cofactor evidence="1 5">
        <name>Zn(2+)</name>
        <dbReference type="ChEBI" id="CHEBI:29105"/>
    </cofactor>
</comment>
<dbReference type="PANTHER" id="PTHR43401:SF2">
    <property type="entry name" value="L-THREONINE 3-DEHYDROGENASE"/>
    <property type="match status" value="1"/>
</dbReference>
<proteinExistence type="inferred from homology"/>
<dbReference type="InterPro" id="IPR013154">
    <property type="entry name" value="ADH-like_N"/>
</dbReference>
<dbReference type="PANTHER" id="PTHR43401">
    <property type="entry name" value="L-THREONINE 3-DEHYDROGENASE"/>
    <property type="match status" value="1"/>
</dbReference>
<accession>A0ABU1SDC2</accession>